<feature type="domain" description="BZIP" evidence="4">
    <location>
        <begin position="87"/>
        <end position="145"/>
    </location>
</feature>
<feature type="coiled-coil region" evidence="1">
    <location>
        <begin position="183"/>
        <end position="239"/>
    </location>
</feature>
<dbReference type="Proteomes" id="UP000807159">
    <property type="component" value="Chromosome 1"/>
</dbReference>
<organism evidence="5 6">
    <name type="scientific">Populus deltoides</name>
    <name type="common">Eastern poplar</name>
    <name type="synonym">Eastern cottonwood</name>
    <dbReference type="NCBI Taxonomy" id="3696"/>
    <lineage>
        <taxon>Eukaryota</taxon>
        <taxon>Viridiplantae</taxon>
        <taxon>Streptophyta</taxon>
        <taxon>Embryophyta</taxon>
        <taxon>Tracheophyta</taxon>
        <taxon>Spermatophyta</taxon>
        <taxon>Magnoliopsida</taxon>
        <taxon>eudicotyledons</taxon>
        <taxon>Gunneridae</taxon>
        <taxon>Pentapetalae</taxon>
        <taxon>rosids</taxon>
        <taxon>fabids</taxon>
        <taxon>Malpighiales</taxon>
        <taxon>Salicaceae</taxon>
        <taxon>Saliceae</taxon>
        <taxon>Populus</taxon>
    </lineage>
</organism>
<dbReference type="GO" id="GO:0003700">
    <property type="term" value="F:DNA-binding transcription factor activity"/>
    <property type="evidence" value="ECO:0007669"/>
    <property type="project" value="InterPro"/>
</dbReference>
<evidence type="ECO:0000313" key="6">
    <source>
        <dbReference type="Proteomes" id="UP000807159"/>
    </source>
</evidence>
<accession>A0A8T2ZXS8</accession>
<feature type="compositionally biased region" description="Basic and acidic residues" evidence="2">
    <location>
        <begin position="96"/>
        <end position="112"/>
    </location>
</feature>
<evidence type="ECO:0000256" key="1">
    <source>
        <dbReference type="SAM" id="Coils"/>
    </source>
</evidence>
<keyword evidence="6" id="KW-1185">Reference proteome</keyword>
<keyword evidence="1" id="KW-0175">Coiled coil</keyword>
<evidence type="ECO:0000313" key="5">
    <source>
        <dbReference type="EMBL" id="KAH8522287.1"/>
    </source>
</evidence>
<feature type="region of interest" description="Disordered" evidence="2">
    <location>
        <begin position="64"/>
        <end position="112"/>
    </location>
</feature>
<feature type="chain" id="PRO_5035724577" description="BZIP domain-containing protein" evidence="3">
    <location>
        <begin position="22"/>
        <end position="245"/>
    </location>
</feature>
<dbReference type="PROSITE" id="PS50217">
    <property type="entry name" value="BZIP"/>
    <property type="match status" value="1"/>
</dbReference>
<feature type="signal peptide" evidence="3">
    <location>
        <begin position="1"/>
        <end position="21"/>
    </location>
</feature>
<reference evidence="5" key="1">
    <citation type="journal article" date="2021" name="J. Hered.">
        <title>Genome Assembly of Salicaceae Populus deltoides (Eastern Cottonwood) I-69 Based on Nanopore Sequencing and Hi-C Technologies.</title>
        <authorList>
            <person name="Bai S."/>
            <person name="Wu H."/>
            <person name="Zhang J."/>
            <person name="Pan Z."/>
            <person name="Zhao W."/>
            <person name="Li Z."/>
            <person name="Tong C."/>
        </authorList>
    </citation>
    <scope>NUCLEOTIDE SEQUENCE</scope>
    <source>
        <tissue evidence="5">Leaf</tissue>
    </source>
</reference>
<gene>
    <name evidence="5" type="ORF">H0E87_003065</name>
</gene>
<name>A0A8T2ZXS8_POPDE</name>
<dbReference type="EMBL" id="JACEGQ020000001">
    <property type="protein sequence ID" value="KAH8522287.1"/>
    <property type="molecule type" value="Genomic_DNA"/>
</dbReference>
<keyword evidence="3" id="KW-0732">Signal</keyword>
<evidence type="ECO:0000256" key="3">
    <source>
        <dbReference type="SAM" id="SignalP"/>
    </source>
</evidence>
<evidence type="ECO:0000259" key="4">
    <source>
        <dbReference type="PROSITE" id="PS50217"/>
    </source>
</evidence>
<protein>
    <recommendedName>
        <fullName evidence="4">BZIP domain-containing protein</fullName>
    </recommendedName>
</protein>
<proteinExistence type="predicted"/>
<evidence type="ECO:0000256" key="2">
    <source>
        <dbReference type="SAM" id="MobiDB-lite"/>
    </source>
</evidence>
<sequence>MRRKIFWFYSLVANIYVSIQAKTNNSHQDFVLLNLERGTTKHFHMLGTAGAIYSVNPSMSAQMNLSPLAKPGSPQSSNISNADADLEKRLRKRQADRKSRAKKEEMRRENEERLVKVTEENNELRKDNASLKKGEVEMKRKLKNFEQKVSHLEKEVCSLNNKLKGQNTKVDVLSEKLVASSEATGLVEENKQLKRKNEQLMTSLKNPDIMKTAELVEEIEKWKRKAKRLQIINEALCDKMNNDEH</sequence>
<dbReference type="InterPro" id="IPR004827">
    <property type="entry name" value="bZIP"/>
</dbReference>
<dbReference type="AlphaFoldDB" id="A0A8T2ZXS8"/>
<comment type="caution">
    <text evidence="5">The sequence shown here is derived from an EMBL/GenBank/DDBJ whole genome shotgun (WGS) entry which is preliminary data.</text>
</comment>